<sequence length="82" mass="9038">MNDPQEAYRQWAEKQAAMGRTVAPTTAPQFNSGLAEKAPKLYDELFAKFIELTDSTPGNWARTSVGSWQNQITGTIFTVSLG</sequence>
<dbReference type="RefSeq" id="YP_002003424.1">
    <property type="nucleotide sequence ID" value="NC_011039.1"/>
</dbReference>
<dbReference type="Proteomes" id="UP000000621">
    <property type="component" value="Segment"/>
</dbReference>
<dbReference type="KEGG" id="vg:6450060"/>
<evidence type="ECO:0000313" key="1">
    <source>
        <dbReference type="EMBL" id="ACF05163.1"/>
    </source>
</evidence>
<keyword evidence="2" id="KW-1185">Reference proteome</keyword>
<dbReference type="EMBL" id="EU770222">
    <property type="protein sequence ID" value="ACF05163.1"/>
    <property type="molecule type" value="Genomic_DNA"/>
</dbReference>
<accession>B3VM93</accession>
<gene>
    <name evidence="1" type="ORF">PREDATOR_66</name>
</gene>
<reference evidence="1 2" key="1">
    <citation type="submission" date="2008-05" db="EMBL/GenBank/DDBJ databases">
        <authorList>
            <person name="Weber R.J."/>
            <person name="Jacobs-Sera D."/>
            <person name="Houtz J."/>
            <person name="Hendrix R.W."/>
            <person name="Hatfull G.H."/>
        </authorList>
    </citation>
    <scope>NUCLEOTIDE SEQUENCE [LARGE SCALE GENOMIC DNA]</scope>
</reference>
<proteinExistence type="predicted"/>
<name>B3VM93_9CAUD</name>
<organism evidence="1 2">
    <name type="scientific">Mycobacterium phage Predator</name>
    <dbReference type="NCBI Taxonomy" id="543153"/>
    <lineage>
        <taxon>Viruses</taxon>
        <taxon>Duplodnaviria</taxon>
        <taxon>Heunggongvirae</taxon>
        <taxon>Uroviricota</taxon>
        <taxon>Caudoviricetes</taxon>
        <taxon>Predatorvirus</taxon>
        <taxon>Predatorvirus predator</taxon>
    </lineage>
</organism>
<evidence type="ECO:0000313" key="2">
    <source>
        <dbReference type="Proteomes" id="UP000000621"/>
    </source>
</evidence>
<protein>
    <submittedName>
        <fullName evidence="1">Uncharacterized protein</fullName>
    </submittedName>
</protein>